<dbReference type="SUPFAM" id="SSF46689">
    <property type="entry name" value="Homeodomain-like"/>
    <property type="match status" value="1"/>
</dbReference>
<proteinExistence type="predicted"/>
<gene>
    <name evidence="6" type="ORF">MHY01S_28590</name>
</gene>
<comment type="caution">
    <text evidence="6">The sequence shown here is derived from an EMBL/GenBank/DDBJ whole genome shotgun (WGS) entry which is preliminary data.</text>
</comment>
<dbReference type="PANTHER" id="PTHR30055:SF234">
    <property type="entry name" value="HTH-TYPE TRANSCRIPTIONAL REGULATOR BETI"/>
    <property type="match status" value="1"/>
</dbReference>
<dbReference type="AlphaFoldDB" id="A0A511R501"/>
<dbReference type="OrthoDB" id="9780824at2"/>
<dbReference type="RefSeq" id="WP_119341968.1">
    <property type="nucleotide sequence ID" value="NZ_BJXL01000121.1"/>
</dbReference>
<dbReference type="Pfam" id="PF00440">
    <property type="entry name" value="TetR_N"/>
    <property type="match status" value="1"/>
</dbReference>
<dbReference type="GO" id="GO:0000976">
    <property type="term" value="F:transcription cis-regulatory region binding"/>
    <property type="evidence" value="ECO:0007669"/>
    <property type="project" value="TreeGrafter"/>
</dbReference>
<dbReference type="InterPro" id="IPR001647">
    <property type="entry name" value="HTH_TetR"/>
</dbReference>
<dbReference type="Gene3D" id="1.10.357.10">
    <property type="entry name" value="Tetracycline Repressor, domain 2"/>
    <property type="match status" value="1"/>
</dbReference>
<dbReference type="InterPro" id="IPR050109">
    <property type="entry name" value="HTH-type_TetR-like_transc_reg"/>
</dbReference>
<keyword evidence="3" id="KW-0804">Transcription</keyword>
<evidence type="ECO:0000256" key="3">
    <source>
        <dbReference type="ARBA" id="ARBA00023163"/>
    </source>
</evidence>
<keyword evidence="2 4" id="KW-0238">DNA-binding</keyword>
<dbReference type="EMBL" id="BJXL01000121">
    <property type="protein sequence ID" value="GEM84693.1"/>
    <property type="molecule type" value="Genomic_DNA"/>
</dbReference>
<feature type="domain" description="HTH tetR-type" evidence="5">
    <location>
        <begin position="11"/>
        <end position="71"/>
    </location>
</feature>
<sequence>MYLLSSFEEADATRTTLMRSGLELLAEKGYKGATTREIAARAGVSEVTLFRQFGSKEALLHEAVQKLHPPVEQVLPRLSGNLEADLLYLTERYLQMLEANQGLLVRLLPELARHPELRGETGPLGLRKAMSRVFEFFAELQKQACLRAEETPSQAAIALLGPLFARVLMLGAMGIQPPFDLQAHVRGFLEGRQLGQR</sequence>
<name>A0A511R501_9DEIN</name>
<feature type="DNA-binding region" description="H-T-H motif" evidence="4">
    <location>
        <begin position="34"/>
        <end position="53"/>
    </location>
</feature>
<evidence type="ECO:0000259" key="5">
    <source>
        <dbReference type="PROSITE" id="PS50977"/>
    </source>
</evidence>
<accession>A0A511R501</accession>
<keyword evidence="1" id="KW-0805">Transcription regulation</keyword>
<dbReference type="Proteomes" id="UP000321197">
    <property type="component" value="Unassembled WGS sequence"/>
</dbReference>
<organism evidence="6 7">
    <name type="scientific">Meiothermus hypogaeus NBRC 106114</name>
    <dbReference type="NCBI Taxonomy" id="1227553"/>
    <lineage>
        <taxon>Bacteria</taxon>
        <taxon>Thermotogati</taxon>
        <taxon>Deinococcota</taxon>
        <taxon>Deinococci</taxon>
        <taxon>Thermales</taxon>
        <taxon>Thermaceae</taxon>
        <taxon>Meiothermus</taxon>
    </lineage>
</organism>
<dbReference type="PRINTS" id="PR00455">
    <property type="entry name" value="HTHTETR"/>
</dbReference>
<protein>
    <recommendedName>
        <fullName evidence="5">HTH tetR-type domain-containing protein</fullName>
    </recommendedName>
</protein>
<evidence type="ECO:0000313" key="7">
    <source>
        <dbReference type="Proteomes" id="UP000321197"/>
    </source>
</evidence>
<dbReference type="InterPro" id="IPR009057">
    <property type="entry name" value="Homeodomain-like_sf"/>
</dbReference>
<dbReference type="PROSITE" id="PS50977">
    <property type="entry name" value="HTH_TETR_2"/>
    <property type="match status" value="1"/>
</dbReference>
<dbReference type="SUPFAM" id="SSF48498">
    <property type="entry name" value="Tetracyclin repressor-like, C-terminal domain"/>
    <property type="match status" value="1"/>
</dbReference>
<evidence type="ECO:0000256" key="4">
    <source>
        <dbReference type="PROSITE-ProRule" id="PRU00335"/>
    </source>
</evidence>
<evidence type="ECO:0000313" key="6">
    <source>
        <dbReference type="EMBL" id="GEM84693.1"/>
    </source>
</evidence>
<evidence type="ECO:0000256" key="2">
    <source>
        <dbReference type="ARBA" id="ARBA00023125"/>
    </source>
</evidence>
<dbReference type="GO" id="GO:0003700">
    <property type="term" value="F:DNA-binding transcription factor activity"/>
    <property type="evidence" value="ECO:0007669"/>
    <property type="project" value="TreeGrafter"/>
</dbReference>
<dbReference type="InterPro" id="IPR036271">
    <property type="entry name" value="Tet_transcr_reg_TetR-rel_C_sf"/>
</dbReference>
<evidence type="ECO:0000256" key="1">
    <source>
        <dbReference type="ARBA" id="ARBA00023015"/>
    </source>
</evidence>
<reference evidence="6 7" key="1">
    <citation type="submission" date="2019-07" db="EMBL/GenBank/DDBJ databases">
        <title>Whole genome shotgun sequence of Meiothermus hypogaeus NBRC 106114.</title>
        <authorList>
            <person name="Hosoyama A."/>
            <person name="Uohara A."/>
            <person name="Ohji S."/>
            <person name="Ichikawa N."/>
        </authorList>
    </citation>
    <scope>NUCLEOTIDE SEQUENCE [LARGE SCALE GENOMIC DNA]</scope>
    <source>
        <strain evidence="6 7">NBRC 106114</strain>
    </source>
</reference>
<dbReference type="PANTHER" id="PTHR30055">
    <property type="entry name" value="HTH-TYPE TRANSCRIPTIONAL REGULATOR RUTR"/>
    <property type="match status" value="1"/>
</dbReference>